<dbReference type="PROSITE" id="PS50890">
    <property type="entry name" value="PUA"/>
    <property type="match status" value="1"/>
</dbReference>
<dbReference type="Pfam" id="PF01253">
    <property type="entry name" value="SUI1"/>
    <property type="match status" value="1"/>
</dbReference>
<reference evidence="3 4" key="1">
    <citation type="submission" date="2022-12" db="EMBL/GenBank/DDBJ databases">
        <title>Chromosome-level genome assembly of true bugs.</title>
        <authorList>
            <person name="Ma L."/>
            <person name="Li H."/>
        </authorList>
    </citation>
    <scope>NUCLEOTIDE SEQUENCE [LARGE SCALE GENOMIC DNA]</scope>
    <source>
        <strain evidence="3">Lab_2022b</strain>
    </source>
</reference>
<feature type="domain" description="SUI1" evidence="2">
    <location>
        <begin position="482"/>
        <end position="555"/>
    </location>
</feature>
<dbReference type="InterPro" id="IPR001950">
    <property type="entry name" value="SUI1"/>
</dbReference>
<dbReference type="GO" id="GO:0003723">
    <property type="term" value="F:RNA binding"/>
    <property type="evidence" value="ECO:0007669"/>
    <property type="project" value="InterPro"/>
</dbReference>
<evidence type="ECO:0000313" key="3">
    <source>
        <dbReference type="EMBL" id="KAK9497869.1"/>
    </source>
</evidence>
<dbReference type="Proteomes" id="UP001461498">
    <property type="component" value="Unassembled WGS sequence"/>
</dbReference>
<organism evidence="3 4">
    <name type="scientific">Rhynocoris fuscipes</name>
    <dbReference type="NCBI Taxonomy" id="488301"/>
    <lineage>
        <taxon>Eukaryota</taxon>
        <taxon>Metazoa</taxon>
        <taxon>Ecdysozoa</taxon>
        <taxon>Arthropoda</taxon>
        <taxon>Hexapoda</taxon>
        <taxon>Insecta</taxon>
        <taxon>Pterygota</taxon>
        <taxon>Neoptera</taxon>
        <taxon>Paraneoptera</taxon>
        <taxon>Hemiptera</taxon>
        <taxon>Heteroptera</taxon>
        <taxon>Panheteroptera</taxon>
        <taxon>Cimicomorpha</taxon>
        <taxon>Reduviidae</taxon>
        <taxon>Harpactorinae</taxon>
        <taxon>Harpactorini</taxon>
        <taxon>Rhynocoris</taxon>
    </lineage>
</organism>
<dbReference type="Pfam" id="PF17832">
    <property type="entry name" value="Pre-PUA"/>
    <property type="match status" value="1"/>
</dbReference>
<dbReference type="GO" id="GO:0001731">
    <property type="term" value="P:formation of translation preinitiation complex"/>
    <property type="evidence" value="ECO:0007669"/>
    <property type="project" value="InterPro"/>
</dbReference>
<dbReference type="InterPro" id="IPR058886">
    <property type="entry name" value="SWIB_eIF2D"/>
</dbReference>
<evidence type="ECO:0000256" key="1">
    <source>
        <dbReference type="ARBA" id="ARBA00022490"/>
    </source>
</evidence>
<dbReference type="SUPFAM" id="SSF88697">
    <property type="entry name" value="PUA domain-like"/>
    <property type="match status" value="1"/>
</dbReference>
<keyword evidence="1" id="KW-0963">Cytoplasm</keyword>
<dbReference type="Gene3D" id="3.30.780.10">
    <property type="entry name" value="SUI1-like domain"/>
    <property type="match status" value="1"/>
</dbReference>
<dbReference type="InterPro" id="IPR039759">
    <property type="entry name" value="eIF2D_SUI1"/>
</dbReference>
<accession>A0AAW1CHE6</accession>
<dbReference type="AlphaFoldDB" id="A0AAW1CHE6"/>
<protein>
    <recommendedName>
        <fullName evidence="2">SUI1 domain-containing protein</fullName>
    </recommendedName>
</protein>
<keyword evidence="4" id="KW-1185">Reference proteome</keyword>
<comment type="caution">
    <text evidence="3">The sequence shown here is derived from an EMBL/GenBank/DDBJ whole genome shotgun (WGS) entry which is preliminary data.</text>
</comment>
<dbReference type="InterPro" id="IPR057429">
    <property type="entry name" value="WH_eIF2D"/>
</dbReference>
<name>A0AAW1CHE6_9HEMI</name>
<dbReference type="PANTHER" id="PTHR12217">
    <property type="entry name" value="EUKARYOTIC TRANSLATION INITIATION FACTOR 2D"/>
    <property type="match status" value="1"/>
</dbReference>
<dbReference type="InterPro" id="IPR036877">
    <property type="entry name" value="SUI1_dom_sf"/>
</dbReference>
<dbReference type="Gene3D" id="3.10.400.20">
    <property type="match status" value="1"/>
</dbReference>
<sequence length="565" mass="63070">MFKKPFKVKSNCQLKGTEKRKLYSNLLEAFPNLSRDALQISFPSKFCINQMKVVTHQGETITVYLSDKRPMILVMPNDQILPTLYFLWNHPNIIKYFTTSKFVLNKISNGADLMVPGIIVTPGTEETVFNEVNQGAAIAINIVENYAAHAVGISLMDTDLLLKSGGHGKAVNIIHTYGDFICKSYSEKVEIPKLSLTDIEGNLNVNSVETPDNVIVENIESAHESPSLDSANNGQAQKTDEIGEEFQTAHHSNDEPPTEQLSPDEILKSSFLRGVLLSRNKLSLPVLTNIFYKNYILSSVPSGINFDIKKTRYKKLSLFLSEMEKEGVIILSTTKNNVQSINDINYKHPLVTQFNNSSEVPVPSETTEVSTPVIDTELKYVISSQTVLFFSKCGFQKGEILKAEDVDLCVRSYLERENLTRIVGNKTVVTVDPILSSVLKVREESILYPGIVLKLLGMMGTHYVIKKDGEIIKEGRGNIPKIELSVKVRSSNKKVTIITNLPVFGINLNDLSRQCQHTLAASATINKCGNKNDDLQLQVQGSHIKFIKRLLTDKYGVPQTYIIDK</sequence>
<dbReference type="PANTHER" id="PTHR12217:SF4">
    <property type="entry name" value="EUKARYOTIC TRANSLATION INITIATION FACTOR 2D"/>
    <property type="match status" value="1"/>
</dbReference>
<gene>
    <name evidence="3" type="ORF">O3M35_003779</name>
</gene>
<dbReference type="CDD" id="cd11610">
    <property type="entry name" value="eIF2D_N"/>
    <property type="match status" value="1"/>
</dbReference>
<dbReference type="InterPro" id="IPR041366">
    <property type="entry name" value="Pre-PUA"/>
</dbReference>
<dbReference type="Pfam" id="PF25304">
    <property type="entry name" value="WHD_eIF2D"/>
    <property type="match status" value="1"/>
</dbReference>
<dbReference type="InterPro" id="IPR039757">
    <property type="entry name" value="EIF2D"/>
</dbReference>
<dbReference type="EMBL" id="JAPXFL010000013">
    <property type="protein sequence ID" value="KAK9497869.1"/>
    <property type="molecule type" value="Genomic_DNA"/>
</dbReference>
<dbReference type="InterPro" id="IPR048248">
    <property type="entry name" value="PUA_eIF2d-like"/>
</dbReference>
<dbReference type="SUPFAM" id="SSF55159">
    <property type="entry name" value="eIF1-like"/>
    <property type="match status" value="1"/>
</dbReference>
<dbReference type="InterPro" id="IPR004521">
    <property type="entry name" value="Uncharacterised_CHP00451"/>
</dbReference>
<dbReference type="GO" id="GO:0003743">
    <property type="term" value="F:translation initiation factor activity"/>
    <property type="evidence" value="ECO:0007669"/>
    <property type="project" value="InterPro"/>
</dbReference>
<dbReference type="NCBIfam" id="TIGR00451">
    <property type="entry name" value="unchar_dom_2"/>
    <property type="match status" value="1"/>
</dbReference>
<dbReference type="InterPro" id="IPR048247">
    <property type="entry name" value="eIF2D_N"/>
</dbReference>
<evidence type="ECO:0000313" key="4">
    <source>
        <dbReference type="Proteomes" id="UP001461498"/>
    </source>
</evidence>
<dbReference type="InterPro" id="IPR015947">
    <property type="entry name" value="PUA-like_sf"/>
</dbReference>
<dbReference type="CDD" id="cd11608">
    <property type="entry name" value="eIF2D_C"/>
    <property type="match status" value="1"/>
</dbReference>
<dbReference type="Pfam" id="PF26292">
    <property type="entry name" value="PUA_elF2D"/>
    <property type="match status" value="1"/>
</dbReference>
<evidence type="ECO:0000259" key="2">
    <source>
        <dbReference type="PROSITE" id="PS50296"/>
    </source>
</evidence>
<dbReference type="Pfam" id="PF26291">
    <property type="entry name" value="SWIB_eIF2D"/>
    <property type="match status" value="1"/>
</dbReference>
<dbReference type="PROSITE" id="PS50296">
    <property type="entry name" value="SUI1"/>
    <property type="match status" value="1"/>
</dbReference>
<dbReference type="CDD" id="cd21156">
    <property type="entry name" value="PUA_eIF2d-like"/>
    <property type="match status" value="1"/>
</dbReference>
<proteinExistence type="predicted"/>